<protein>
    <submittedName>
        <fullName evidence="1">Uncharacterized protein</fullName>
    </submittedName>
</protein>
<reference evidence="1" key="1">
    <citation type="submission" date="2022-02" db="EMBL/GenBank/DDBJ databases">
        <title>Coral-associated bacteria.</title>
        <authorList>
            <person name="Tang K."/>
            <person name="Wang X."/>
        </authorList>
    </citation>
    <scope>NUCLEOTIDE SEQUENCE</scope>
    <source>
        <strain evidence="1">SCSIO 43006</strain>
    </source>
</reference>
<gene>
    <name evidence="1" type="ORF">MJO52_07915</name>
</gene>
<proteinExistence type="predicted"/>
<dbReference type="Proteomes" id="UP001055658">
    <property type="component" value="Chromosome"/>
</dbReference>
<sequence length="74" mass="8419">MKKNPPKGSGKFRNYIARNPLMGKGGAHVKAKSGKRFLNKQKMRKEVREWRGSRDTYSLVVAVRFILPLTLAGF</sequence>
<evidence type="ECO:0000313" key="1">
    <source>
        <dbReference type="EMBL" id="USD23046.1"/>
    </source>
</evidence>
<organism evidence="1 2">
    <name type="scientific">Microbulbifer variabilis</name>
    <dbReference type="NCBI Taxonomy" id="266805"/>
    <lineage>
        <taxon>Bacteria</taxon>
        <taxon>Pseudomonadati</taxon>
        <taxon>Pseudomonadota</taxon>
        <taxon>Gammaproteobacteria</taxon>
        <taxon>Cellvibrionales</taxon>
        <taxon>Microbulbiferaceae</taxon>
        <taxon>Microbulbifer</taxon>
    </lineage>
</organism>
<keyword evidence="2" id="KW-1185">Reference proteome</keyword>
<dbReference type="RefSeq" id="WP_252085397.1">
    <property type="nucleotide sequence ID" value="NZ_CP092418.1"/>
</dbReference>
<accession>A0ABY4VI28</accession>
<name>A0ABY4VI28_9GAMM</name>
<evidence type="ECO:0000313" key="2">
    <source>
        <dbReference type="Proteomes" id="UP001055658"/>
    </source>
</evidence>
<dbReference type="EMBL" id="CP092418">
    <property type="protein sequence ID" value="USD23046.1"/>
    <property type="molecule type" value="Genomic_DNA"/>
</dbReference>